<feature type="compositionally biased region" description="Acidic residues" evidence="6">
    <location>
        <begin position="169"/>
        <end position="181"/>
    </location>
</feature>
<evidence type="ECO:0000256" key="7">
    <source>
        <dbReference type="SAM" id="Phobius"/>
    </source>
</evidence>
<dbReference type="GeneID" id="119736882"/>
<feature type="compositionally biased region" description="Low complexity" evidence="6">
    <location>
        <begin position="219"/>
        <end position="238"/>
    </location>
</feature>
<dbReference type="Gene3D" id="1.10.720.40">
    <property type="match status" value="2"/>
</dbReference>
<feature type="compositionally biased region" description="Low complexity" evidence="6">
    <location>
        <begin position="264"/>
        <end position="277"/>
    </location>
</feature>
<dbReference type="OMA" id="VKPSEYW"/>
<organism evidence="10 11">
    <name type="scientific">Patiria miniata</name>
    <name type="common">Bat star</name>
    <name type="synonym">Asterina miniata</name>
    <dbReference type="NCBI Taxonomy" id="46514"/>
    <lineage>
        <taxon>Eukaryota</taxon>
        <taxon>Metazoa</taxon>
        <taxon>Echinodermata</taxon>
        <taxon>Eleutherozoa</taxon>
        <taxon>Asterozoa</taxon>
        <taxon>Asteroidea</taxon>
        <taxon>Valvatacea</taxon>
        <taxon>Valvatida</taxon>
        <taxon>Asterinidae</taxon>
        <taxon>Patiria</taxon>
    </lineage>
</organism>
<feature type="region of interest" description="Disordered" evidence="6">
    <location>
        <begin position="47"/>
        <end position="77"/>
    </location>
</feature>
<evidence type="ECO:0000256" key="1">
    <source>
        <dbReference type="ARBA" id="ARBA00007744"/>
    </source>
</evidence>
<dbReference type="InterPro" id="IPR013146">
    <property type="entry name" value="LEM-like_dom"/>
</dbReference>
<dbReference type="FunFam" id="1.10.720.40:FF:000001">
    <property type="entry name" value="LEM domain containing 2, isoform CRA_a"/>
    <property type="match status" value="1"/>
</dbReference>
<dbReference type="PANTHER" id="PTHR12019:SF9">
    <property type="entry name" value="THYMOPOIETIN"/>
    <property type="match status" value="1"/>
</dbReference>
<feature type="compositionally biased region" description="Acidic residues" evidence="6">
    <location>
        <begin position="193"/>
        <end position="207"/>
    </location>
</feature>
<evidence type="ECO:0000256" key="6">
    <source>
        <dbReference type="SAM" id="MobiDB-lite"/>
    </source>
</evidence>
<evidence type="ECO:0000313" key="11">
    <source>
        <dbReference type="Proteomes" id="UP000887568"/>
    </source>
</evidence>
<dbReference type="AlphaFoldDB" id="A0A914ASS9"/>
<feature type="domain" description="LEM-like" evidence="9">
    <location>
        <begin position="5"/>
        <end position="48"/>
    </location>
</feature>
<dbReference type="Pfam" id="PF08198">
    <property type="entry name" value="Thymopoietin"/>
    <property type="match status" value="1"/>
</dbReference>
<dbReference type="SUPFAM" id="SSF63451">
    <property type="entry name" value="LEM domain"/>
    <property type="match status" value="2"/>
</dbReference>
<dbReference type="SMART" id="SM01261">
    <property type="entry name" value="Thymopoietin"/>
    <property type="match status" value="1"/>
</dbReference>
<dbReference type="InterPro" id="IPR011015">
    <property type="entry name" value="LEM/LEM-like_dom_sf"/>
</dbReference>
<dbReference type="Proteomes" id="UP000887568">
    <property type="component" value="Unplaced"/>
</dbReference>
<dbReference type="Pfam" id="PF03020">
    <property type="entry name" value="LEM"/>
    <property type="match status" value="1"/>
</dbReference>
<dbReference type="InterPro" id="IPR003887">
    <property type="entry name" value="LEM_dom"/>
</dbReference>
<keyword evidence="7" id="KW-0472">Membrane</keyword>
<keyword evidence="3" id="KW-0597">Phosphoprotein</keyword>
<dbReference type="CDD" id="cd12940">
    <property type="entry name" value="LEM_LAP2_LEMD1"/>
    <property type="match status" value="1"/>
</dbReference>
<evidence type="ECO:0000259" key="9">
    <source>
        <dbReference type="PROSITE" id="PS50955"/>
    </source>
</evidence>
<accession>A0A914ASS9</accession>
<dbReference type="GO" id="GO:0005635">
    <property type="term" value="C:nuclear envelope"/>
    <property type="evidence" value="ECO:0007669"/>
    <property type="project" value="UniProtKB-ARBA"/>
</dbReference>
<dbReference type="PROSITE" id="PS50954">
    <property type="entry name" value="LEM"/>
    <property type="match status" value="1"/>
</dbReference>
<comment type="similarity">
    <text evidence="1">Belongs to the LEM family.</text>
</comment>
<dbReference type="OrthoDB" id="10072362at2759"/>
<dbReference type="EnsemblMetazoa" id="XM_038210894.1">
    <property type="protein sequence ID" value="XP_038066822.1"/>
    <property type="gene ID" value="LOC119736882"/>
</dbReference>
<dbReference type="PROSITE" id="PS50955">
    <property type="entry name" value="LEM_LIKE"/>
    <property type="match status" value="1"/>
</dbReference>
<keyword evidence="4" id="KW-0007">Acetylation</keyword>
<dbReference type="InterPro" id="IPR051656">
    <property type="entry name" value="LEM_domain"/>
</dbReference>
<reference evidence="10" key="1">
    <citation type="submission" date="2022-11" db="UniProtKB">
        <authorList>
            <consortium name="EnsemblMetazoa"/>
        </authorList>
    </citation>
    <scope>IDENTIFICATION</scope>
</reference>
<feature type="compositionally biased region" description="Polar residues" evidence="6">
    <location>
        <begin position="53"/>
        <end position="74"/>
    </location>
</feature>
<dbReference type="GO" id="GO:0003677">
    <property type="term" value="F:DNA binding"/>
    <property type="evidence" value="ECO:0007669"/>
    <property type="project" value="UniProtKB-KW"/>
</dbReference>
<dbReference type="RefSeq" id="XP_038066822.1">
    <property type="nucleotide sequence ID" value="XM_038210894.1"/>
</dbReference>
<feature type="compositionally biased region" description="Polar residues" evidence="6">
    <location>
        <begin position="250"/>
        <end position="259"/>
    </location>
</feature>
<feature type="domain" description="LEM" evidence="8">
    <location>
        <begin position="122"/>
        <end position="166"/>
    </location>
</feature>
<feature type="transmembrane region" description="Helical" evidence="7">
    <location>
        <begin position="288"/>
        <end position="311"/>
    </location>
</feature>
<evidence type="ECO:0000256" key="2">
    <source>
        <dbReference type="ARBA" id="ARBA00022481"/>
    </source>
</evidence>
<keyword evidence="2" id="KW-0488">Methylation</keyword>
<evidence type="ECO:0000256" key="5">
    <source>
        <dbReference type="ARBA" id="ARBA00023125"/>
    </source>
</evidence>
<keyword evidence="7" id="KW-1133">Transmembrane helix</keyword>
<proteinExistence type="inferred from homology"/>
<keyword evidence="7" id="KW-0812">Transmembrane</keyword>
<name>A0A914ASS9_PATMI</name>
<protein>
    <submittedName>
        <fullName evidence="10">Uncharacterized protein</fullName>
    </submittedName>
</protein>
<evidence type="ECO:0000256" key="3">
    <source>
        <dbReference type="ARBA" id="ARBA00022553"/>
    </source>
</evidence>
<feature type="region of interest" description="Disordered" evidence="6">
    <location>
        <begin position="165"/>
        <end position="282"/>
    </location>
</feature>
<evidence type="ECO:0000313" key="10">
    <source>
        <dbReference type="EnsemblMetazoa" id="XP_038066822.1"/>
    </source>
</evidence>
<keyword evidence="11" id="KW-1185">Reference proteome</keyword>
<evidence type="ECO:0000259" key="8">
    <source>
        <dbReference type="PROSITE" id="PS50954"/>
    </source>
</evidence>
<keyword evidence="5" id="KW-0238">DNA-binding</keyword>
<sequence>MPALPRNPSLMTKERLAEELRRNNIPLPRSRSKKDVYVDLYRRYLLDHEDESSSTPKQQQQWGSYRNMSVNTSPKLGFSSDEEEEVAVAVAVRKTQVKNVNNNRSPRKASKKANLSEFEDRLAEVEGLSDADLKKELQIRGVKPGPIVASTRAVYERKLADLLLQPEQQEFEEGEDEEDGFQEERMEEGVSQENEDDYSDSDVDESVPDTLPIKDSRKSQTSTSSYSTRSTSSSYKSQVTRLMDQEASSKARQRSVTPQKKTETASTEKTTKTTVSAQRREEKSKPLVPVWLQILIFLLVAGFLVLVWYSMETGQPDQNLVAGE</sequence>
<dbReference type="SMART" id="SM00540">
    <property type="entry name" value="LEM"/>
    <property type="match status" value="1"/>
</dbReference>
<dbReference type="PANTHER" id="PTHR12019">
    <property type="entry name" value="LAMINA-ASSOCIATED POLYPEPTIDE THYMOPOIETIN"/>
    <property type="match status" value="1"/>
</dbReference>
<evidence type="ECO:0000256" key="4">
    <source>
        <dbReference type="ARBA" id="ARBA00022990"/>
    </source>
</evidence>